<dbReference type="GO" id="GO:0005886">
    <property type="term" value="C:plasma membrane"/>
    <property type="evidence" value="ECO:0007669"/>
    <property type="project" value="UniProtKB-SubCell"/>
</dbReference>
<keyword evidence="3" id="KW-1003">Cell membrane</keyword>
<evidence type="ECO:0000256" key="3">
    <source>
        <dbReference type="ARBA" id="ARBA00022475"/>
    </source>
</evidence>
<evidence type="ECO:0000256" key="7">
    <source>
        <dbReference type="RuleBase" id="RU363032"/>
    </source>
</evidence>
<evidence type="ECO:0000259" key="8">
    <source>
        <dbReference type="PROSITE" id="PS50928"/>
    </source>
</evidence>
<name>A0A7C2UPS5_9CREN</name>
<feature type="transmembrane region" description="Helical" evidence="7">
    <location>
        <begin position="88"/>
        <end position="111"/>
    </location>
</feature>
<evidence type="ECO:0000256" key="5">
    <source>
        <dbReference type="ARBA" id="ARBA00022989"/>
    </source>
</evidence>
<dbReference type="InterPro" id="IPR035906">
    <property type="entry name" value="MetI-like_sf"/>
</dbReference>
<sequence>MTLLGWFYLLFFIVAIWALLHELFPTSIPGYSSVLLYMEQAGLNTIISNIGKTLLNTASGFLLSLLLTIISLIAYYSSSHFALFIEAFNTFVQSVSALVWALIFLLIFGLTSNLPPISVVTATSYPILLTLALNGSKVVLEKYGDMAKVMGARKRHLLRYFILPGSFPYVVGGSR</sequence>
<keyword evidence="2 7" id="KW-0813">Transport</keyword>
<feature type="transmembrane region" description="Helical" evidence="7">
    <location>
        <begin position="117"/>
        <end position="136"/>
    </location>
</feature>
<dbReference type="Gene3D" id="1.10.3720.10">
    <property type="entry name" value="MetI-like"/>
    <property type="match status" value="1"/>
</dbReference>
<keyword evidence="6 7" id="KW-0472">Membrane</keyword>
<dbReference type="Pfam" id="PF00528">
    <property type="entry name" value="BPD_transp_1"/>
    <property type="match status" value="1"/>
</dbReference>
<organism evidence="9">
    <name type="scientific">Fervidicoccus fontis</name>
    <dbReference type="NCBI Taxonomy" id="683846"/>
    <lineage>
        <taxon>Archaea</taxon>
        <taxon>Thermoproteota</taxon>
        <taxon>Thermoprotei</taxon>
        <taxon>Fervidicoccales</taxon>
        <taxon>Fervidicoccaceae</taxon>
        <taxon>Fervidicoccus</taxon>
    </lineage>
</organism>
<evidence type="ECO:0000256" key="6">
    <source>
        <dbReference type="ARBA" id="ARBA00023136"/>
    </source>
</evidence>
<dbReference type="PROSITE" id="PS50928">
    <property type="entry name" value="ABC_TM1"/>
    <property type="match status" value="1"/>
</dbReference>
<dbReference type="InterPro" id="IPR000515">
    <property type="entry name" value="MetI-like"/>
</dbReference>
<feature type="transmembrane region" description="Helical" evidence="7">
    <location>
        <begin position="58"/>
        <end position="76"/>
    </location>
</feature>
<comment type="caution">
    <text evidence="9">The sequence shown here is derived from an EMBL/GenBank/DDBJ whole genome shotgun (WGS) entry which is preliminary data.</text>
</comment>
<evidence type="ECO:0000256" key="4">
    <source>
        <dbReference type="ARBA" id="ARBA00022692"/>
    </source>
</evidence>
<feature type="non-terminal residue" evidence="9">
    <location>
        <position position="175"/>
    </location>
</feature>
<feature type="transmembrane region" description="Helical" evidence="7">
    <location>
        <begin position="157"/>
        <end position="174"/>
    </location>
</feature>
<evidence type="ECO:0000256" key="1">
    <source>
        <dbReference type="ARBA" id="ARBA00004651"/>
    </source>
</evidence>
<comment type="subcellular location">
    <subcellularLocation>
        <location evidence="1 7">Cell membrane</location>
        <topology evidence="1 7">Multi-pass membrane protein</topology>
    </subcellularLocation>
</comment>
<feature type="domain" description="ABC transmembrane type-1" evidence="8">
    <location>
        <begin position="50"/>
        <end position="175"/>
    </location>
</feature>
<accession>A0A7C2UPS5</accession>
<dbReference type="Proteomes" id="UP000885664">
    <property type="component" value="Unassembled WGS sequence"/>
</dbReference>
<dbReference type="PANTHER" id="PTHR30151">
    <property type="entry name" value="ALKANE SULFONATE ABC TRANSPORTER-RELATED, MEMBRANE SUBUNIT"/>
    <property type="match status" value="1"/>
</dbReference>
<dbReference type="EMBL" id="DSFE01000020">
    <property type="protein sequence ID" value="HEU97367.1"/>
    <property type="molecule type" value="Genomic_DNA"/>
</dbReference>
<reference evidence="9" key="1">
    <citation type="journal article" date="2020" name="mSystems">
        <title>Genome- and Community-Level Interaction Insights into Carbon Utilization and Element Cycling Functions of Hydrothermarchaeota in Hydrothermal Sediment.</title>
        <authorList>
            <person name="Zhou Z."/>
            <person name="Liu Y."/>
            <person name="Xu W."/>
            <person name="Pan J."/>
            <person name="Luo Z.H."/>
            <person name="Li M."/>
        </authorList>
    </citation>
    <scope>NUCLEOTIDE SEQUENCE [LARGE SCALE GENOMIC DNA]</scope>
    <source>
        <strain evidence="9">SpSt-1259</strain>
    </source>
</reference>
<keyword evidence="4 7" id="KW-0812">Transmembrane</keyword>
<protein>
    <submittedName>
        <fullName evidence="9">ABC transporter permease subunit</fullName>
    </submittedName>
</protein>
<dbReference type="PANTHER" id="PTHR30151:SF0">
    <property type="entry name" value="ABC TRANSPORTER PERMEASE PROTEIN MJ0413-RELATED"/>
    <property type="match status" value="1"/>
</dbReference>
<dbReference type="AlphaFoldDB" id="A0A7C2UPS5"/>
<keyword evidence="5 7" id="KW-1133">Transmembrane helix</keyword>
<comment type="similarity">
    <text evidence="7">Belongs to the binding-protein-dependent transport system permease family.</text>
</comment>
<proteinExistence type="inferred from homology"/>
<dbReference type="GO" id="GO:0055085">
    <property type="term" value="P:transmembrane transport"/>
    <property type="evidence" value="ECO:0007669"/>
    <property type="project" value="InterPro"/>
</dbReference>
<gene>
    <name evidence="9" type="ORF">ENO36_00725</name>
</gene>
<evidence type="ECO:0000313" key="9">
    <source>
        <dbReference type="EMBL" id="HEU97367.1"/>
    </source>
</evidence>
<evidence type="ECO:0000256" key="2">
    <source>
        <dbReference type="ARBA" id="ARBA00022448"/>
    </source>
</evidence>
<dbReference type="SUPFAM" id="SSF161098">
    <property type="entry name" value="MetI-like"/>
    <property type="match status" value="1"/>
</dbReference>